<feature type="compositionally biased region" description="Pro residues" evidence="1">
    <location>
        <begin position="142"/>
        <end position="159"/>
    </location>
</feature>
<dbReference type="InParanoid" id="A0A6P5JY87"/>
<sequence length="260" mass="26854">MGSRTPCPGRGGGWRREDGFSPSAVPKGGSPPGPTAQSPLQSPPLATSPAHPGGSPISAGSGSPAQVTVPPGSPSPVPAPGKDASRGEAVQVTSLGQGEKGRSAQSPGPPDDYPPPHRRRPPAPAPTPGRAQRPRANSTLPPDRPLTPPAPGAPPPPARPWGCPLRSPDPRAPREPQWVPGSGRACDPSCEPARGLDHMRARSRLHIQAPRSSLSLHLAPLQQHPGSDSPLLSRARRAHPRPDAAPPHRSPHPSESFHAV</sequence>
<evidence type="ECO:0000313" key="2">
    <source>
        <dbReference type="Proteomes" id="UP000515140"/>
    </source>
</evidence>
<dbReference type="KEGG" id="pcw:110204879"/>
<feature type="compositionally biased region" description="Low complexity" evidence="1">
    <location>
        <begin position="48"/>
        <end position="65"/>
    </location>
</feature>
<evidence type="ECO:0000256" key="1">
    <source>
        <dbReference type="SAM" id="MobiDB-lite"/>
    </source>
</evidence>
<feature type="region of interest" description="Disordered" evidence="1">
    <location>
        <begin position="1"/>
        <end position="260"/>
    </location>
</feature>
<accession>A0A6P5JY87</accession>
<organism evidence="2 3">
    <name type="scientific">Phascolarctos cinereus</name>
    <name type="common">Koala</name>
    <dbReference type="NCBI Taxonomy" id="38626"/>
    <lineage>
        <taxon>Eukaryota</taxon>
        <taxon>Metazoa</taxon>
        <taxon>Chordata</taxon>
        <taxon>Craniata</taxon>
        <taxon>Vertebrata</taxon>
        <taxon>Euteleostomi</taxon>
        <taxon>Mammalia</taxon>
        <taxon>Metatheria</taxon>
        <taxon>Diprotodontia</taxon>
        <taxon>Phascolarctidae</taxon>
        <taxon>Phascolarctos</taxon>
    </lineage>
</organism>
<proteinExistence type="predicted"/>
<name>A0A6P5JY87_PHACI</name>
<protein>
    <submittedName>
        <fullName evidence="3">Basic salivary proline-rich protein 1-like</fullName>
    </submittedName>
</protein>
<evidence type="ECO:0000313" key="3">
    <source>
        <dbReference type="RefSeq" id="XP_020837064.1"/>
    </source>
</evidence>
<dbReference type="RefSeq" id="XP_020837064.1">
    <property type="nucleotide sequence ID" value="XM_020981405.1"/>
</dbReference>
<dbReference type="Proteomes" id="UP000515140">
    <property type="component" value="Unplaced"/>
</dbReference>
<gene>
    <name evidence="3" type="primary">LOC110204879</name>
</gene>
<keyword evidence="2" id="KW-1185">Reference proteome</keyword>
<reference evidence="3" key="1">
    <citation type="submission" date="2025-08" db="UniProtKB">
        <authorList>
            <consortium name="RefSeq"/>
        </authorList>
    </citation>
    <scope>IDENTIFICATION</scope>
    <source>
        <tissue evidence="3">Spleen</tissue>
    </source>
</reference>
<dbReference type="AlphaFoldDB" id="A0A6P5JY87"/>
<dbReference type="GeneID" id="110204879"/>